<feature type="domain" description="DUF1868" evidence="1">
    <location>
        <begin position="40"/>
        <end position="107"/>
    </location>
</feature>
<evidence type="ECO:0000313" key="2">
    <source>
        <dbReference type="EMBL" id="PLZ88551.1"/>
    </source>
</evidence>
<gene>
    <name evidence="2" type="ORF">CEN44_15080</name>
</gene>
<organism evidence="2 3">
    <name type="scientific">Fischerella muscicola CCMEE 5323</name>
    <dbReference type="NCBI Taxonomy" id="2019572"/>
    <lineage>
        <taxon>Bacteria</taxon>
        <taxon>Bacillati</taxon>
        <taxon>Cyanobacteriota</taxon>
        <taxon>Cyanophyceae</taxon>
        <taxon>Nostocales</taxon>
        <taxon>Hapalosiphonaceae</taxon>
        <taxon>Fischerella</taxon>
    </lineage>
</organism>
<reference evidence="2 3" key="1">
    <citation type="submission" date="2017-08" db="EMBL/GenBank/DDBJ databases">
        <title>Genomes of Fischerella (Mastigocladus) sp. strains.</title>
        <authorList>
            <person name="Miller S.R."/>
        </authorList>
    </citation>
    <scope>NUCLEOTIDE SEQUENCE [LARGE SCALE GENOMIC DNA]</scope>
    <source>
        <strain evidence="2 3">CCMEE 5323</strain>
    </source>
</reference>
<dbReference type="AlphaFoldDB" id="A0A2N6K1M5"/>
<dbReference type="Gene3D" id="3.90.1140.10">
    <property type="entry name" value="Cyclic phosphodiesterase"/>
    <property type="match status" value="1"/>
</dbReference>
<keyword evidence="3" id="KW-1185">Reference proteome</keyword>
<name>A0A2N6K1M5_FISMU</name>
<evidence type="ECO:0000259" key="1">
    <source>
        <dbReference type="Pfam" id="PF08975"/>
    </source>
</evidence>
<dbReference type="SUPFAM" id="SSF55144">
    <property type="entry name" value="LigT-like"/>
    <property type="match status" value="1"/>
</dbReference>
<dbReference type="Pfam" id="PF08975">
    <property type="entry name" value="2H-phosphodiest"/>
    <property type="match status" value="1"/>
</dbReference>
<sequence>MDDNYQTYLNRVARMTLPEAYGTQVQHILESSKFQPTQNRERQAVSFPGYTVITPPQQEETQNFNFYTQLQSYQQELLHLPVGSDLIVPVPPASFHLTLADLIWDSAFRDACEKNPEYEQQLRSCFAEIFQQYQQSLTRRITHPIRWQMLGLMVMTRAVGVCLVPQDQNSYEEIVNFRRAIYQNPNIMTLGIEQQYHFTAHVTLGYFGEISPNLDRDRLATLFSQLNQQWLLNTPEFLIHRVELRKFDDMTYYYRQPDWPVLNFS</sequence>
<evidence type="ECO:0000313" key="3">
    <source>
        <dbReference type="Proteomes" id="UP000235036"/>
    </source>
</evidence>
<protein>
    <submittedName>
        <fullName evidence="2">DUF1868 domain-containing protein</fullName>
    </submittedName>
</protein>
<dbReference type="InterPro" id="IPR015069">
    <property type="entry name" value="2H-PEstase_DUF1868"/>
</dbReference>
<comment type="caution">
    <text evidence="2">The sequence shown here is derived from an EMBL/GenBank/DDBJ whole genome shotgun (WGS) entry which is preliminary data.</text>
</comment>
<dbReference type="RefSeq" id="WP_016870108.1">
    <property type="nucleotide sequence ID" value="NZ_CAWNVR010000438.1"/>
</dbReference>
<dbReference type="InterPro" id="IPR009097">
    <property type="entry name" value="Cyclic_Pdiesterase"/>
</dbReference>
<dbReference type="EMBL" id="NRQW01000334">
    <property type="protein sequence ID" value="PLZ88551.1"/>
    <property type="molecule type" value="Genomic_DNA"/>
</dbReference>
<accession>A0A2N6K1M5</accession>
<proteinExistence type="predicted"/>
<dbReference type="Proteomes" id="UP000235036">
    <property type="component" value="Unassembled WGS sequence"/>
</dbReference>